<organism evidence="4 5">
    <name type="scientific">Solea senegalensis</name>
    <name type="common">Senegalese sole</name>
    <dbReference type="NCBI Taxonomy" id="28829"/>
    <lineage>
        <taxon>Eukaryota</taxon>
        <taxon>Metazoa</taxon>
        <taxon>Chordata</taxon>
        <taxon>Craniata</taxon>
        <taxon>Vertebrata</taxon>
        <taxon>Euteleostomi</taxon>
        <taxon>Actinopterygii</taxon>
        <taxon>Neopterygii</taxon>
        <taxon>Teleostei</taxon>
        <taxon>Neoteleostei</taxon>
        <taxon>Acanthomorphata</taxon>
        <taxon>Carangaria</taxon>
        <taxon>Pleuronectiformes</taxon>
        <taxon>Pleuronectoidei</taxon>
        <taxon>Soleidae</taxon>
        <taxon>Solea</taxon>
    </lineage>
</organism>
<dbReference type="EMBL" id="JAGKHQ010000011">
    <property type="protein sequence ID" value="KAG7505198.1"/>
    <property type="molecule type" value="Genomic_DNA"/>
</dbReference>
<evidence type="ECO:0000313" key="4">
    <source>
        <dbReference type="EMBL" id="KAG7505198.1"/>
    </source>
</evidence>
<dbReference type="PANTHER" id="PTHR11346">
    <property type="entry name" value="GALECTIN"/>
    <property type="match status" value="1"/>
</dbReference>
<dbReference type="FunFam" id="2.60.120.200:FF:000021">
    <property type="entry name" value="Galectin"/>
    <property type="match status" value="1"/>
</dbReference>
<comment type="caution">
    <text evidence="4">The sequence shown here is derived from an EMBL/GenBank/DDBJ whole genome shotgun (WGS) entry which is preliminary data.</text>
</comment>
<dbReference type="CDD" id="cd00070">
    <property type="entry name" value="GLECT"/>
    <property type="match status" value="1"/>
</dbReference>
<reference evidence="4 5" key="1">
    <citation type="journal article" date="2021" name="Sci. Rep.">
        <title>Chromosome anchoring in Senegalese sole (Solea senegalensis) reveals sex-associated markers and genome rearrangements in flatfish.</title>
        <authorList>
            <person name="Guerrero-Cozar I."/>
            <person name="Gomez-Garrido J."/>
            <person name="Berbel C."/>
            <person name="Martinez-Blanch J.F."/>
            <person name="Alioto T."/>
            <person name="Claros M.G."/>
            <person name="Gagnaire P.A."/>
            <person name="Manchado M."/>
        </authorList>
    </citation>
    <scope>NUCLEOTIDE SEQUENCE [LARGE SCALE GENOMIC DNA]</scope>
    <source>
        <strain evidence="4">Sse05_10M</strain>
    </source>
</reference>
<name>A0AAV6RKU6_SOLSE</name>
<proteinExistence type="predicted"/>
<dbReference type="SMART" id="SM00908">
    <property type="entry name" value="Gal-bind_lectin"/>
    <property type="match status" value="1"/>
</dbReference>
<keyword evidence="5" id="KW-1185">Reference proteome</keyword>
<keyword evidence="1 2" id="KW-0430">Lectin</keyword>
<feature type="domain" description="Galectin" evidence="3">
    <location>
        <begin position="58"/>
        <end position="189"/>
    </location>
</feature>
<gene>
    <name evidence="4" type="ORF">JOB18_025640</name>
</gene>
<sequence>MLKVLYCIFSDLCYKSSEAVTYFFFLSSGSKDCACVSKPPSYIFQDSSLTPGFNMSTHFEVKNVALQNGDRLKVKGVILPDAQRFQIDLGRDKDDLALHFNPRFHDDIDGAVLVCNSKTAGCWGDEKREVYNPLERGTDVKIVLKLEGDMFEVELPDGYEVNFPNRVGMDVINFVRVTGDFKLTSFKIC</sequence>
<dbReference type="PANTHER" id="PTHR11346:SF104">
    <property type="entry name" value="GALECTIN-2"/>
    <property type="match status" value="1"/>
</dbReference>
<evidence type="ECO:0000256" key="2">
    <source>
        <dbReference type="RuleBase" id="RU102079"/>
    </source>
</evidence>
<dbReference type="Pfam" id="PF00337">
    <property type="entry name" value="Gal-bind_lectin"/>
    <property type="match status" value="1"/>
</dbReference>
<protein>
    <recommendedName>
        <fullName evidence="2">Galectin</fullName>
    </recommendedName>
</protein>
<dbReference type="PROSITE" id="PS51304">
    <property type="entry name" value="GALECTIN"/>
    <property type="match status" value="1"/>
</dbReference>
<accession>A0AAV6RKU6</accession>
<dbReference type="SMART" id="SM00276">
    <property type="entry name" value="GLECT"/>
    <property type="match status" value="1"/>
</dbReference>
<dbReference type="GO" id="GO:0030246">
    <property type="term" value="F:carbohydrate binding"/>
    <property type="evidence" value="ECO:0007669"/>
    <property type="project" value="UniProtKB-UniRule"/>
</dbReference>
<dbReference type="Proteomes" id="UP000693946">
    <property type="component" value="Linkage Group LG19"/>
</dbReference>
<dbReference type="InterPro" id="IPR001079">
    <property type="entry name" value="Galectin_CRD"/>
</dbReference>
<evidence type="ECO:0000256" key="1">
    <source>
        <dbReference type="ARBA" id="ARBA00022734"/>
    </source>
</evidence>
<evidence type="ECO:0000259" key="3">
    <source>
        <dbReference type="PROSITE" id="PS51304"/>
    </source>
</evidence>
<dbReference type="AlphaFoldDB" id="A0AAV6RKU6"/>
<evidence type="ECO:0000313" key="5">
    <source>
        <dbReference type="Proteomes" id="UP000693946"/>
    </source>
</evidence>
<dbReference type="InterPro" id="IPR044156">
    <property type="entry name" value="Galectin-like"/>
</dbReference>